<dbReference type="SMART" id="SM01017">
    <property type="entry name" value="Arrestin_C"/>
    <property type="match status" value="1"/>
</dbReference>
<dbReference type="GO" id="GO:0005524">
    <property type="term" value="F:ATP binding"/>
    <property type="evidence" value="ECO:0007669"/>
    <property type="project" value="UniProtKB-KW"/>
</dbReference>
<dbReference type="SMART" id="SM00671">
    <property type="entry name" value="SEL1"/>
    <property type="match status" value="2"/>
</dbReference>
<evidence type="ECO:0000313" key="8">
    <source>
        <dbReference type="Proteomes" id="UP000789570"/>
    </source>
</evidence>
<proteinExistence type="predicted"/>
<feature type="domain" description="Protein kinase" evidence="6">
    <location>
        <begin position="27"/>
        <end position="275"/>
    </location>
</feature>
<dbReference type="InterPro" id="IPR014752">
    <property type="entry name" value="Arrestin-like_C"/>
</dbReference>
<dbReference type="InterPro" id="IPR006597">
    <property type="entry name" value="Sel1-like"/>
</dbReference>
<dbReference type="Pfam" id="PF07714">
    <property type="entry name" value="PK_Tyr_Ser-Thr"/>
    <property type="match status" value="1"/>
</dbReference>
<dbReference type="Pfam" id="PF08238">
    <property type="entry name" value="Sel1"/>
    <property type="match status" value="2"/>
</dbReference>
<evidence type="ECO:0000256" key="1">
    <source>
        <dbReference type="ARBA" id="ARBA00022679"/>
    </source>
</evidence>
<evidence type="ECO:0000256" key="4">
    <source>
        <dbReference type="ARBA" id="ARBA00022840"/>
    </source>
</evidence>
<dbReference type="GO" id="GO:0004674">
    <property type="term" value="F:protein serine/threonine kinase activity"/>
    <property type="evidence" value="ECO:0007669"/>
    <property type="project" value="TreeGrafter"/>
</dbReference>
<reference evidence="7" key="1">
    <citation type="submission" date="2021-06" db="EMBL/GenBank/DDBJ databases">
        <authorList>
            <person name="Kallberg Y."/>
            <person name="Tangrot J."/>
            <person name="Rosling A."/>
        </authorList>
    </citation>
    <scope>NUCLEOTIDE SEQUENCE</scope>
    <source>
        <strain evidence="7">UK204</strain>
    </source>
</reference>
<dbReference type="Gene3D" id="2.60.40.640">
    <property type="match status" value="1"/>
</dbReference>
<evidence type="ECO:0000256" key="3">
    <source>
        <dbReference type="ARBA" id="ARBA00022777"/>
    </source>
</evidence>
<dbReference type="Pfam" id="PF00339">
    <property type="entry name" value="Arrestin_N"/>
    <property type="match status" value="1"/>
</dbReference>
<dbReference type="SUPFAM" id="SSF56112">
    <property type="entry name" value="Protein kinase-like (PK-like)"/>
    <property type="match status" value="1"/>
</dbReference>
<dbReference type="Gene3D" id="1.10.510.10">
    <property type="entry name" value="Transferase(Phosphotransferase) domain 1"/>
    <property type="match status" value="1"/>
</dbReference>
<keyword evidence="4" id="KW-0067">ATP-binding</keyword>
<dbReference type="InterPro" id="IPR001245">
    <property type="entry name" value="Ser-Thr/Tyr_kinase_cat_dom"/>
</dbReference>
<dbReference type="InterPro" id="IPR011990">
    <property type="entry name" value="TPR-like_helical_dom_sf"/>
</dbReference>
<gene>
    <name evidence="7" type="ORF">FCALED_LOCUS901</name>
</gene>
<dbReference type="Gene3D" id="1.25.40.10">
    <property type="entry name" value="Tetratricopeptide repeat domain"/>
    <property type="match status" value="1"/>
</dbReference>
<dbReference type="InterPro" id="IPR011022">
    <property type="entry name" value="Arrestin_C-like"/>
</dbReference>
<dbReference type="EMBL" id="CAJVPQ010000105">
    <property type="protein sequence ID" value="CAG8446024.1"/>
    <property type="molecule type" value="Genomic_DNA"/>
</dbReference>
<dbReference type="SUPFAM" id="SSF81901">
    <property type="entry name" value="HCP-like"/>
    <property type="match status" value="1"/>
</dbReference>
<dbReference type="PANTHER" id="PTHR44329">
    <property type="entry name" value="SERINE/THREONINE-PROTEIN KINASE TNNI3K-RELATED"/>
    <property type="match status" value="1"/>
</dbReference>
<evidence type="ECO:0000259" key="6">
    <source>
        <dbReference type="PROSITE" id="PS50011"/>
    </source>
</evidence>
<feature type="compositionally biased region" description="Basic residues" evidence="5">
    <location>
        <begin position="353"/>
        <end position="363"/>
    </location>
</feature>
<dbReference type="InterPro" id="IPR014756">
    <property type="entry name" value="Ig_E-set"/>
</dbReference>
<feature type="compositionally biased region" description="Low complexity" evidence="5">
    <location>
        <begin position="311"/>
        <end position="326"/>
    </location>
</feature>
<dbReference type="Proteomes" id="UP000789570">
    <property type="component" value="Unassembled WGS sequence"/>
</dbReference>
<dbReference type="OrthoDB" id="2333384at2759"/>
<name>A0A9N8VCL1_9GLOM</name>
<feature type="compositionally biased region" description="Basic residues" evidence="5">
    <location>
        <begin position="490"/>
        <end position="504"/>
    </location>
</feature>
<dbReference type="SUPFAM" id="SSF81296">
    <property type="entry name" value="E set domains"/>
    <property type="match status" value="1"/>
</dbReference>
<feature type="compositionally biased region" description="Polar residues" evidence="5">
    <location>
        <begin position="340"/>
        <end position="351"/>
    </location>
</feature>
<protein>
    <submittedName>
        <fullName evidence="7">13608_t:CDS:1</fullName>
    </submittedName>
</protein>
<accession>A0A9N8VCL1</accession>
<dbReference type="InterPro" id="IPR011021">
    <property type="entry name" value="Arrestin-like_N"/>
</dbReference>
<dbReference type="PROSITE" id="PS50011">
    <property type="entry name" value="PROTEIN_KINASE_DOM"/>
    <property type="match status" value="1"/>
</dbReference>
<keyword evidence="3" id="KW-0418">Kinase</keyword>
<sequence length="1140" mass="128723">MTFFTQKVWVEWIEQALANGEYNYQDYKSLSDIEQIGSSKVYKALMKKDDAEIMVSMKFIGNKLSTREVVSELKLLRKIHLFNNENISKFYGVTKSENSDKKVTDPLKYMVILEYGDGGSLREYLQNNSENLLWAVRLKFAKQLCNGISFLHENNIIHRNLHSNNIIINQHNLKLKALGITCKMSESSNVSANLQNFLAYVDPQYFNIPSYKSSGDKQAILEEHSDLQKVIMEGLREKDMDGIDKDYIEIYKKCWQSDPNDRPEIQEVVSAIEKIDGGIDPSTVQDVKTTKQRRRFTITVEPPTPAPPAPTVKKPVKSSPIINKPINPAPPTASPKIANKKSNSTLMVPNTRSRSKSPSRSRSKSPMARNKSPARPEIKVIKEEEEEGVTTIKSTANKIESPVRPEIKVIKEEGTTTTASTTNKVESPVTVKSENSAVSAIMIQNENLTRTKSPTSRSKSPLNTLIISESPRSLSPVSSLDSVEEQPLTRRSRPKSKSPLRKRSLSPLEEGKPRQSRPKSKSPLRILTRAKSPDFATARPRLPKRSASVSIPKGTPRLPRRTQTMMPQPSPKIVSPPRSISPPKKVAYKPVQRRYSTSYINSSMQINAQSTMAGLCDGGNVCGRNMLAFCFEMGLGVGSDHRKAFSLYKQAADAGYKLAKQNIAKCYQKGIGVTADSEAAAYCFRQMNPISTESNEKRLLHRSTKNKLKIKLVESTIILHGSPEESLGCFLRGELILNLAKLTKIKRLELKFLGKIKLFIPHTTGEIAASNNYIEKEVISHNWTFLDQPQDLINNEDDDSSVHNNKSLTSRLFHSLSKSSTSKKSFKYHHVLSKGIHTFPFELFLPGTLPESINTNIGKINYKVTAKVTKSGIFSRIRKSQYVTILRTISDEWNQGKVVSNDWNDLCRYEISFLKKAFPIGDCVKIDLKLMPKDKVKLDLQYVHIDLVERSVYNITSDSQQSLQESTICGIKINDFIKEWIEKDSNNLSSHIFNYDKNDFQQQNEDVEGMDESLELCYHETISFRIPNLPYIIHPSYTSDPITISHELRFLFNIKVHGKNQSKIKKFKLIIPIIILSAICKDDVLPLYDDSDNDSLISKNSWDEISLDDISSPPSYESSVSDGRNGSFVNCEVYNDDDKK</sequence>
<feature type="compositionally biased region" description="Low complexity" evidence="5">
    <location>
        <begin position="448"/>
        <end position="481"/>
    </location>
</feature>
<keyword evidence="2" id="KW-0547">Nucleotide-binding</keyword>
<dbReference type="PANTHER" id="PTHR44329:SF288">
    <property type="entry name" value="MITOGEN-ACTIVATED PROTEIN KINASE KINASE KINASE 20"/>
    <property type="match status" value="1"/>
</dbReference>
<evidence type="ECO:0000313" key="7">
    <source>
        <dbReference type="EMBL" id="CAG8446024.1"/>
    </source>
</evidence>
<keyword evidence="8" id="KW-1185">Reference proteome</keyword>
<dbReference type="AlphaFoldDB" id="A0A9N8VCL1"/>
<evidence type="ECO:0000256" key="2">
    <source>
        <dbReference type="ARBA" id="ARBA00022741"/>
    </source>
</evidence>
<organism evidence="7 8">
    <name type="scientific">Funneliformis caledonium</name>
    <dbReference type="NCBI Taxonomy" id="1117310"/>
    <lineage>
        <taxon>Eukaryota</taxon>
        <taxon>Fungi</taxon>
        <taxon>Fungi incertae sedis</taxon>
        <taxon>Mucoromycota</taxon>
        <taxon>Glomeromycotina</taxon>
        <taxon>Glomeromycetes</taxon>
        <taxon>Glomerales</taxon>
        <taxon>Glomeraceae</taxon>
        <taxon>Funneliformis</taxon>
    </lineage>
</organism>
<dbReference type="InterPro" id="IPR011009">
    <property type="entry name" value="Kinase-like_dom_sf"/>
</dbReference>
<dbReference type="InterPro" id="IPR051681">
    <property type="entry name" value="Ser/Thr_Kinases-Pseudokinases"/>
</dbReference>
<dbReference type="InterPro" id="IPR000719">
    <property type="entry name" value="Prot_kinase_dom"/>
</dbReference>
<feature type="region of interest" description="Disordered" evidence="5">
    <location>
        <begin position="300"/>
        <end position="388"/>
    </location>
</feature>
<keyword evidence="1" id="KW-0808">Transferase</keyword>
<evidence type="ECO:0000256" key="5">
    <source>
        <dbReference type="SAM" id="MobiDB-lite"/>
    </source>
</evidence>
<dbReference type="Pfam" id="PF02752">
    <property type="entry name" value="Arrestin_C"/>
    <property type="match status" value="1"/>
</dbReference>
<comment type="caution">
    <text evidence="7">The sequence shown here is derived from an EMBL/GenBank/DDBJ whole genome shotgun (WGS) entry which is preliminary data.</text>
</comment>
<feature type="region of interest" description="Disordered" evidence="5">
    <location>
        <begin position="444"/>
        <end position="586"/>
    </location>
</feature>